<organism evidence="2 3">
    <name type="scientific">Alishewanella jeotgali KCTC 22429</name>
    <dbReference type="NCBI Taxonomy" id="1129374"/>
    <lineage>
        <taxon>Bacteria</taxon>
        <taxon>Pseudomonadati</taxon>
        <taxon>Pseudomonadota</taxon>
        <taxon>Gammaproteobacteria</taxon>
        <taxon>Alteromonadales</taxon>
        <taxon>Alteromonadaceae</taxon>
        <taxon>Alishewanella</taxon>
    </lineage>
</organism>
<accession>H3ZGS5</accession>
<keyword evidence="1" id="KW-0732">Signal</keyword>
<dbReference type="Proteomes" id="UP000012046">
    <property type="component" value="Unassembled WGS sequence"/>
</dbReference>
<name>H3ZGS5_9ALTE</name>
<comment type="caution">
    <text evidence="2">The sequence shown here is derived from an EMBL/GenBank/DDBJ whole genome shotgun (WGS) entry which is preliminary data.</text>
</comment>
<gene>
    <name evidence="2" type="ORF">AJE_12875</name>
</gene>
<dbReference type="RefSeq" id="WP_008951230.1">
    <property type="nucleotide sequence ID" value="NZ_AHTH01000044.1"/>
</dbReference>
<feature type="signal peptide" evidence="1">
    <location>
        <begin position="1"/>
        <end position="23"/>
    </location>
</feature>
<feature type="chain" id="PRO_5003591166" evidence="1">
    <location>
        <begin position="24"/>
        <end position="124"/>
    </location>
</feature>
<protein>
    <submittedName>
        <fullName evidence="2">Putative signal peptide protein</fullName>
    </submittedName>
</protein>
<evidence type="ECO:0000313" key="3">
    <source>
        <dbReference type="Proteomes" id="UP000012046"/>
    </source>
</evidence>
<dbReference type="STRING" id="1129374.AJE_12875"/>
<dbReference type="EMBL" id="AHTH01000044">
    <property type="protein sequence ID" value="EHR40201.1"/>
    <property type="molecule type" value="Genomic_DNA"/>
</dbReference>
<dbReference type="eggNOG" id="ENOG5033HZS">
    <property type="taxonomic scope" value="Bacteria"/>
</dbReference>
<dbReference type="PATRIC" id="fig|1129374.4.peg.2555"/>
<evidence type="ECO:0000256" key="1">
    <source>
        <dbReference type="SAM" id="SignalP"/>
    </source>
</evidence>
<evidence type="ECO:0000313" key="2">
    <source>
        <dbReference type="EMBL" id="EHR40201.1"/>
    </source>
</evidence>
<dbReference type="PROSITE" id="PS51257">
    <property type="entry name" value="PROKAR_LIPOPROTEIN"/>
    <property type="match status" value="1"/>
</dbReference>
<keyword evidence="3" id="KW-1185">Reference proteome</keyword>
<dbReference type="AlphaFoldDB" id="H3ZGS5"/>
<sequence length="124" mass="13144">MKAITILTLGSMLILTGCQSGSAAEPAVLVAGGAEVRQQLNDFITGIVGGNTVTLADDVLMHSAELFIEQRMPMDSQGRPLDGRHSLPSYRFVLVKVGDSCILQHPGSGKSIRLNGARCQLAPR</sequence>
<proteinExistence type="predicted"/>
<reference evidence="2 3" key="1">
    <citation type="journal article" date="2012" name="J. Bacteriol.">
        <title>Genome Sequence of Extracellular-Protease-Producing Alishewanella jeotgali Isolated from Traditional Korean Fermented Seafood.</title>
        <authorList>
            <person name="Jung J."/>
            <person name="Chun J."/>
            <person name="Park W."/>
        </authorList>
    </citation>
    <scope>NUCLEOTIDE SEQUENCE [LARGE SCALE GENOMIC DNA]</scope>
    <source>
        <strain evidence="2 3">KCTC 22429</strain>
    </source>
</reference>